<dbReference type="EMBL" id="RCUY01000002">
    <property type="protein sequence ID" value="RLP83940.1"/>
    <property type="molecule type" value="Genomic_DNA"/>
</dbReference>
<evidence type="ECO:0000259" key="4">
    <source>
        <dbReference type="Pfam" id="PF07804"/>
    </source>
</evidence>
<evidence type="ECO:0000259" key="5">
    <source>
        <dbReference type="Pfam" id="PF13657"/>
    </source>
</evidence>
<dbReference type="GO" id="GO:0005829">
    <property type="term" value="C:cytosol"/>
    <property type="evidence" value="ECO:0007669"/>
    <property type="project" value="TreeGrafter"/>
</dbReference>
<dbReference type="PANTHER" id="PTHR37419">
    <property type="entry name" value="SERINE/THREONINE-PROTEIN KINASE TOXIN HIPA"/>
    <property type="match status" value="1"/>
</dbReference>
<dbReference type="GO" id="GO:0004674">
    <property type="term" value="F:protein serine/threonine kinase activity"/>
    <property type="evidence" value="ECO:0007669"/>
    <property type="project" value="TreeGrafter"/>
</dbReference>
<evidence type="ECO:0000313" key="7">
    <source>
        <dbReference type="Proteomes" id="UP000269438"/>
    </source>
</evidence>
<dbReference type="RefSeq" id="WP_121687561.1">
    <property type="nucleotide sequence ID" value="NZ_RCUY01000002.1"/>
</dbReference>
<keyword evidence="7" id="KW-1185">Reference proteome</keyword>
<evidence type="ECO:0000256" key="2">
    <source>
        <dbReference type="ARBA" id="ARBA00022679"/>
    </source>
</evidence>
<gene>
    <name evidence="6" type="ORF">D9V34_03830</name>
</gene>
<name>A0A3L7AWN0_9MICO</name>
<evidence type="ECO:0000256" key="3">
    <source>
        <dbReference type="ARBA" id="ARBA00022777"/>
    </source>
</evidence>
<dbReference type="PANTHER" id="PTHR37419:SF8">
    <property type="entry name" value="TOXIN YJJJ"/>
    <property type="match status" value="1"/>
</dbReference>
<comment type="caution">
    <text evidence="6">The sequence shown here is derived from an EMBL/GenBank/DDBJ whole genome shotgun (WGS) entry which is preliminary data.</text>
</comment>
<feature type="domain" description="HipA N-terminal subdomain 1" evidence="5">
    <location>
        <begin position="36"/>
        <end position="93"/>
    </location>
</feature>
<evidence type="ECO:0000256" key="1">
    <source>
        <dbReference type="ARBA" id="ARBA00010164"/>
    </source>
</evidence>
<dbReference type="InterPro" id="IPR017508">
    <property type="entry name" value="HipA_N1"/>
</dbReference>
<dbReference type="Proteomes" id="UP000269438">
    <property type="component" value="Unassembled WGS sequence"/>
</dbReference>
<accession>A0A3L7AWN0</accession>
<reference evidence="6 7" key="1">
    <citation type="submission" date="2018-10" db="EMBL/GenBank/DDBJ databases">
        <authorList>
            <person name="Li J."/>
        </authorList>
    </citation>
    <scope>NUCLEOTIDE SEQUENCE [LARGE SCALE GENOMIC DNA]</scope>
    <source>
        <strain evidence="6 7">JCM 11654</strain>
    </source>
</reference>
<dbReference type="Pfam" id="PF13657">
    <property type="entry name" value="Couple_hipA"/>
    <property type="match status" value="1"/>
</dbReference>
<dbReference type="OrthoDB" id="3182374at2"/>
<dbReference type="InterPro" id="IPR012893">
    <property type="entry name" value="HipA-like_C"/>
</dbReference>
<sequence length="430" mass="47400">MRLLNEVEVYLDEGLGEPELVGILRASFGAGRRLSASSFEYAPSYLQDSRSYELSPDLPLVPGRQYSGADTELFGAFADVSPDDWGAALIDAAYADERDPEQPRAIGAFDHLVQLNDVSRVGAIRLKHAGEWLTNAAHSEPRVVDARRLAEAAARFEIYEATAEDLELLGVAGSSLGGARPKANVRREDGSLWILKLPSNRDRRVEIEAWEAVALDIAGEAGLDVPQLELIRLESLGSSLLVKRFDRVDARRVGYVSALSAMSLGSQGRATYADFADTVDSLTGSRADLRELFGRIALTLLVRNLDDHWKNHGFVRVGSSWRLSPLFDVNPTRAGVKVQARPINDDDNPLDRDIRLLTADHKIYGLTEREAAQMLARVVDAVKRWREFASRRGISAAEVEHMSSAFDERQREHAEAYIARHIESEGGVGG</sequence>
<protein>
    <submittedName>
        <fullName evidence="6">Type II toxin-antitoxin system HipA family toxin</fullName>
    </submittedName>
</protein>
<comment type="similarity">
    <text evidence="1">Belongs to the HipA Ser/Thr kinase family.</text>
</comment>
<feature type="domain" description="HipA-like C-terminal" evidence="4">
    <location>
        <begin position="174"/>
        <end position="384"/>
    </location>
</feature>
<keyword evidence="3" id="KW-0418">Kinase</keyword>
<evidence type="ECO:0000313" key="6">
    <source>
        <dbReference type="EMBL" id="RLP83940.1"/>
    </source>
</evidence>
<dbReference type="AlphaFoldDB" id="A0A3L7AWN0"/>
<dbReference type="InterPro" id="IPR052028">
    <property type="entry name" value="HipA_Ser/Thr_kinase"/>
</dbReference>
<organism evidence="6 7">
    <name type="scientific">Mycetocola lacteus</name>
    <dbReference type="NCBI Taxonomy" id="76637"/>
    <lineage>
        <taxon>Bacteria</taxon>
        <taxon>Bacillati</taxon>
        <taxon>Actinomycetota</taxon>
        <taxon>Actinomycetes</taxon>
        <taxon>Micrococcales</taxon>
        <taxon>Microbacteriaceae</taxon>
        <taxon>Mycetocola</taxon>
    </lineage>
</organism>
<keyword evidence="2" id="KW-0808">Transferase</keyword>
<dbReference type="Pfam" id="PF07804">
    <property type="entry name" value="HipA_C"/>
    <property type="match status" value="1"/>
</dbReference>
<proteinExistence type="inferred from homology"/>